<reference evidence="8 9" key="1">
    <citation type="submission" date="2016-10" db="EMBL/GenBank/DDBJ databases">
        <authorList>
            <person name="de Groot N.N."/>
        </authorList>
    </citation>
    <scope>NUCLEOTIDE SEQUENCE [LARGE SCALE GENOMIC DNA]</scope>
    <source>
        <strain evidence="9">L7-484,KACC 16230,DSM 25025</strain>
    </source>
</reference>
<keyword evidence="2" id="KW-1003">Cell membrane</keyword>
<dbReference type="NCBIfam" id="NF037997">
    <property type="entry name" value="Na_Pi_symport"/>
    <property type="match status" value="1"/>
</dbReference>
<dbReference type="NCBIfam" id="TIGR01013">
    <property type="entry name" value="2a58"/>
    <property type="match status" value="1"/>
</dbReference>
<dbReference type="GO" id="GO:0005886">
    <property type="term" value="C:plasma membrane"/>
    <property type="evidence" value="ECO:0007669"/>
    <property type="project" value="UniProtKB-SubCell"/>
</dbReference>
<feature type="domain" description="PhoU" evidence="7">
    <location>
        <begin position="342"/>
        <end position="420"/>
    </location>
</feature>
<proteinExistence type="predicted"/>
<dbReference type="Proteomes" id="UP000198793">
    <property type="component" value="Unassembled WGS sequence"/>
</dbReference>
<dbReference type="AlphaFoldDB" id="A0A1H0LRS7"/>
<dbReference type="GO" id="GO:0044341">
    <property type="term" value="P:sodium-dependent phosphate transport"/>
    <property type="evidence" value="ECO:0007669"/>
    <property type="project" value="InterPro"/>
</dbReference>
<organism evidence="8 9">
    <name type="scientific">Aureimonas jatrophae</name>
    <dbReference type="NCBI Taxonomy" id="1166073"/>
    <lineage>
        <taxon>Bacteria</taxon>
        <taxon>Pseudomonadati</taxon>
        <taxon>Pseudomonadota</taxon>
        <taxon>Alphaproteobacteria</taxon>
        <taxon>Hyphomicrobiales</taxon>
        <taxon>Aurantimonadaceae</taxon>
        <taxon>Aureimonas</taxon>
    </lineage>
</organism>
<dbReference type="STRING" id="1166073.SAMN05192530_11126"/>
<keyword evidence="9" id="KW-1185">Reference proteome</keyword>
<evidence type="ECO:0000313" key="8">
    <source>
        <dbReference type="EMBL" id="SDO70959.1"/>
    </source>
</evidence>
<gene>
    <name evidence="8" type="ORF">SAMN05192530_11126</name>
</gene>
<accession>A0A1H0LRS7</accession>
<dbReference type="PANTHER" id="PTHR10010">
    <property type="entry name" value="SOLUTE CARRIER FAMILY 34 SODIUM PHOSPHATE , MEMBER 2-RELATED"/>
    <property type="match status" value="1"/>
</dbReference>
<sequence length="557" mass="59074">MQSVIVMINLAGAVALLLFGLAEVKQGVLQAFGGRLRAVLAAGTRRSWRALLSGLGATLALQSSTATGLMTASFVERGLVEPRMAQVVLLGANIGTALTAWIVAAGIAWLSPVLLLLGFALRRNGAGPRQGAGIALMGVGLLLLSLHLLSLATEPMRASPALAAFIGLLDDAWPVALLLSAGLALAAASSLAVVILVTALAAAGILSDGLVVVLVLGANLGGAIPPVLATSGAPMAARRVVLGNLVVRGCGTLAVLPLADRLGDALTNLGLAGPNLPVDVHLLFNLALALAAWPLAGSLARLMRRLLPDTPQERNAPKFLDPTELSTPVVALASATREVLGVGDLVEKMLCDVRDAFRQRDPTFLRGIEPLEKDVDRLQQAVKIYIAQISHDEGSDKAHERSAEIVDYAINLEHIGDIIEKGLVPEIGKMVAFDLRFSDEGFRELDSFMETTIENLRMAQTIFVTRDLDLSRRLMDAKLTVRQIEKTSAARHFQRLRENRRASIETSSLHLDILRDLKRINAHIASVAHPIMDAEGLLVESRVRHGASGLPSSVVSN</sequence>
<dbReference type="OrthoDB" id="5778511at2"/>
<feature type="domain" description="PhoU" evidence="7">
    <location>
        <begin position="449"/>
        <end position="529"/>
    </location>
</feature>
<evidence type="ECO:0000256" key="4">
    <source>
        <dbReference type="ARBA" id="ARBA00022989"/>
    </source>
</evidence>
<dbReference type="InterPro" id="IPR026022">
    <property type="entry name" value="PhoU_dom"/>
</dbReference>
<dbReference type="RefSeq" id="WP_090676353.1">
    <property type="nucleotide sequence ID" value="NZ_FNIT01000011.1"/>
</dbReference>
<dbReference type="PANTHER" id="PTHR10010:SF46">
    <property type="entry name" value="SODIUM-DEPENDENT PHOSPHATE TRANSPORT PROTEIN 2B"/>
    <property type="match status" value="1"/>
</dbReference>
<dbReference type="SUPFAM" id="SSF109755">
    <property type="entry name" value="PhoU-like"/>
    <property type="match status" value="1"/>
</dbReference>
<keyword evidence="5 6" id="KW-0472">Membrane</keyword>
<evidence type="ECO:0000313" key="9">
    <source>
        <dbReference type="Proteomes" id="UP000198793"/>
    </source>
</evidence>
<dbReference type="Pfam" id="PF02690">
    <property type="entry name" value="Na_Pi_cotrans"/>
    <property type="match status" value="1"/>
</dbReference>
<feature type="transmembrane region" description="Helical" evidence="6">
    <location>
        <begin position="173"/>
        <end position="203"/>
    </location>
</feature>
<feature type="transmembrane region" description="Helical" evidence="6">
    <location>
        <begin position="131"/>
        <end position="152"/>
    </location>
</feature>
<evidence type="ECO:0000259" key="7">
    <source>
        <dbReference type="Pfam" id="PF01895"/>
    </source>
</evidence>
<comment type="subcellular location">
    <subcellularLocation>
        <location evidence="1">Cell membrane</location>
        <topology evidence="1">Multi-pass membrane protein</topology>
    </subcellularLocation>
</comment>
<evidence type="ECO:0000256" key="1">
    <source>
        <dbReference type="ARBA" id="ARBA00004651"/>
    </source>
</evidence>
<name>A0A1H0LRS7_9HYPH</name>
<dbReference type="InterPro" id="IPR038078">
    <property type="entry name" value="PhoU-like_sf"/>
</dbReference>
<dbReference type="Gene3D" id="1.20.58.220">
    <property type="entry name" value="Phosphate transport system protein phou homolog 2, domain 2"/>
    <property type="match status" value="1"/>
</dbReference>
<dbReference type="GO" id="GO:0005436">
    <property type="term" value="F:sodium:phosphate symporter activity"/>
    <property type="evidence" value="ECO:0007669"/>
    <property type="project" value="InterPro"/>
</dbReference>
<dbReference type="Pfam" id="PF01895">
    <property type="entry name" value="PhoU"/>
    <property type="match status" value="2"/>
</dbReference>
<dbReference type="InterPro" id="IPR003841">
    <property type="entry name" value="Na/Pi_transpt"/>
</dbReference>
<evidence type="ECO:0000256" key="2">
    <source>
        <dbReference type="ARBA" id="ARBA00022475"/>
    </source>
</evidence>
<evidence type="ECO:0000256" key="3">
    <source>
        <dbReference type="ARBA" id="ARBA00022692"/>
    </source>
</evidence>
<dbReference type="EMBL" id="FNIT01000011">
    <property type="protein sequence ID" value="SDO70959.1"/>
    <property type="molecule type" value="Genomic_DNA"/>
</dbReference>
<protein>
    <submittedName>
        <fullName evidence="8">Phosphate:Na+ symporter</fullName>
    </submittedName>
</protein>
<evidence type="ECO:0000256" key="5">
    <source>
        <dbReference type="ARBA" id="ARBA00023136"/>
    </source>
</evidence>
<evidence type="ECO:0000256" key="6">
    <source>
        <dbReference type="SAM" id="Phobius"/>
    </source>
</evidence>
<keyword evidence="3 6" id="KW-0812">Transmembrane</keyword>
<feature type="transmembrane region" description="Helical" evidence="6">
    <location>
        <begin position="209"/>
        <end position="228"/>
    </location>
</feature>
<feature type="transmembrane region" description="Helical" evidence="6">
    <location>
        <begin position="87"/>
        <end position="111"/>
    </location>
</feature>
<keyword evidence="4 6" id="KW-1133">Transmembrane helix</keyword>